<dbReference type="SUPFAM" id="SSF46785">
    <property type="entry name" value="Winged helix' DNA-binding domain"/>
    <property type="match status" value="1"/>
</dbReference>
<name>A0A6G7Y5D3_9ACTN</name>
<dbReference type="InterPro" id="IPR036388">
    <property type="entry name" value="WH-like_DNA-bd_sf"/>
</dbReference>
<feature type="domain" description="HTH arsR-type" evidence="1">
    <location>
        <begin position="93"/>
        <end position="169"/>
    </location>
</feature>
<proteinExistence type="predicted"/>
<gene>
    <name evidence="2" type="ORF">G7070_06100</name>
</gene>
<dbReference type="AlphaFoldDB" id="A0A6G7Y5D3"/>
<sequence length="172" mass="18779">MTEREGLEARVARLEEQVARLEAGRPAHAGQEASGRPPLGEDFHFLTSLEDMFPEPGAVLMVGSVTPAAGPVRWQVGQTLERLQEWDWTLLAPALTALAHPVRLTIMKLVLEGTETTGDLLAHPSLASTGKLHHHLRQLVSAGWLDATVRGRYTIPPERVVPLLMTVLSAHP</sequence>
<organism evidence="2 3">
    <name type="scientific">Propioniciclava coleopterorum</name>
    <dbReference type="NCBI Taxonomy" id="2714937"/>
    <lineage>
        <taxon>Bacteria</taxon>
        <taxon>Bacillati</taxon>
        <taxon>Actinomycetota</taxon>
        <taxon>Actinomycetes</taxon>
        <taxon>Propionibacteriales</taxon>
        <taxon>Propionibacteriaceae</taxon>
        <taxon>Propioniciclava</taxon>
    </lineage>
</organism>
<protein>
    <submittedName>
        <fullName evidence="2">Winged helix-turn-helix transcriptional regulator</fullName>
    </submittedName>
</protein>
<dbReference type="Proteomes" id="UP000501058">
    <property type="component" value="Chromosome"/>
</dbReference>
<evidence type="ECO:0000259" key="1">
    <source>
        <dbReference type="SMART" id="SM00418"/>
    </source>
</evidence>
<evidence type="ECO:0000313" key="2">
    <source>
        <dbReference type="EMBL" id="QIK71919.1"/>
    </source>
</evidence>
<dbReference type="RefSeq" id="WP_166232775.1">
    <property type="nucleotide sequence ID" value="NZ_CP049865.1"/>
</dbReference>
<dbReference type="CDD" id="cd00090">
    <property type="entry name" value="HTH_ARSR"/>
    <property type="match status" value="1"/>
</dbReference>
<reference evidence="2 3" key="1">
    <citation type="submission" date="2020-03" db="EMBL/GenBank/DDBJ databases">
        <title>Propioniciclava sp. nov., isolated from Hydrophilus acuminatus.</title>
        <authorList>
            <person name="Hyun D.-W."/>
            <person name="Bae J.-W."/>
        </authorList>
    </citation>
    <scope>NUCLEOTIDE SEQUENCE [LARGE SCALE GENOMIC DNA]</scope>
    <source>
        <strain evidence="2 3">HDW11</strain>
    </source>
</reference>
<keyword evidence="3" id="KW-1185">Reference proteome</keyword>
<evidence type="ECO:0000313" key="3">
    <source>
        <dbReference type="Proteomes" id="UP000501058"/>
    </source>
</evidence>
<dbReference type="KEGG" id="prv:G7070_06100"/>
<dbReference type="Gene3D" id="1.10.10.10">
    <property type="entry name" value="Winged helix-like DNA-binding domain superfamily/Winged helix DNA-binding domain"/>
    <property type="match status" value="1"/>
</dbReference>
<dbReference type="SMART" id="SM00418">
    <property type="entry name" value="HTH_ARSR"/>
    <property type="match status" value="1"/>
</dbReference>
<accession>A0A6G7Y5D3</accession>
<dbReference type="InterPro" id="IPR036390">
    <property type="entry name" value="WH_DNA-bd_sf"/>
</dbReference>
<dbReference type="InterPro" id="IPR011991">
    <property type="entry name" value="ArsR-like_HTH"/>
</dbReference>
<dbReference type="GO" id="GO:0003700">
    <property type="term" value="F:DNA-binding transcription factor activity"/>
    <property type="evidence" value="ECO:0007669"/>
    <property type="project" value="InterPro"/>
</dbReference>
<dbReference type="EMBL" id="CP049865">
    <property type="protein sequence ID" value="QIK71919.1"/>
    <property type="molecule type" value="Genomic_DNA"/>
</dbReference>
<dbReference type="InterPro" id="IPR001845">
    <property type="entry name" value="HTH_ArsR_DNA-bd_dom"/>
</dbReference>